<dbReference type="Pfam" id="PF03781">
    <property type="entry name" value="FGE-sulfatase"/>
    <property type="match status" value="1"/>
</dbReference>
<dbReference type="Proteomes" id="UP001526426">
    <property type="component" value="Unassembled WGS sequence"/>
</dbReference>
<evidence type="ECO:0000259" key="2">
    <source>
        <dbReference type="Pfam" id="PF03781"/>
    </source>
</evidence>
<evidence type="ECO:0000313" key="3">
    <source>
        <dbReference type="EMBL" id="MCW6038853.1"/>
    </source>
</evidence>
<reference evidence="3 4" key="1">
    <citation type="submission" date="2021-08" db="EMBL/GenBank/DDBJ databases">
        <title>Draft genome sequence of Spirulina subsalsa with high tolerance to salinity and hype-accumulation of phycocyanin.</title>
        <authorList>
            <person name="Pei H."/>
            <person name="Jiang L."/>
        </authorList>
    </citation>
    <scope>NUCLEOTIDE SEQUENCE [LARGE SCALE GENOMIC DNA]</scope>
    <source>
        <strain evidence="3 4">FACHB-351</strain>
    </source>
</reference>
<accession>A0ABT3LBH8</accession>
<keyword evidence="4" id="KW-1185">Reference proteome</keyword>
<feature type="domain" description="Sulfatase-modifying factor enzyme-like" evidence="2">
    <location>
        <begin position="28"/>
        <end position="278"/>
    </location>
</feature>
<protein>
    <submittedName>
        <fullName evidence="3">Formylglycine-generating enzyme family protein</fullName>
    </submittedName>
</protein>
<proteinExistence type="predicted"/>
<dbReference type="EMBL" id="JAIHOM010000192">
    <property type="protein sequence ID" value="MCW6038853.1"/>
    <property type="molecule type" value="Genomic_DNA"/>
</dbReference>
<dbReference type="Gene3D" id="3.90.1580.10">
    <property type="entry name" value="paralog of FGE (formylglycine-generating enzyme)"/>
    <property type="match status" value="1"/>
</dbReference>
<dbReference type="SUPFAM" id="SSF56436">
    <property type="entry name" value="C-type lectin-like"/>
    <property type="match status" value="1"/>
</dbReference>
<sequence length="285" mass="32581">MNEQEKSIQGQKTEQQGYRETTGGLNLEMVVIGAGEFIMGSPEDEPERYSTESPQHRVILPEFFMSQTPITQEQWRIVAQLPPVVRSLPQNPSHFKGPNNPVEQVSWEDCLEFCLRLNQASGQFYRLPSEAEWEYACRAGTTTPYSFGLTLSPQVANCRHYDGDNRGKTGRKTIPVGSLNAPNAWGIHDMHGNVWEWCLDDWHDHYEGAPRDGRAWLNHHSKAQNQRDGLRKLLEDNRSAKKLLRGGSWLNLPEYCRSACRDSCPPSLKSDYMGFRLVQKNLTLY</sequence>
<dbReference type="InterPro" id="IPR042095">
    <property type="entry name" value="SUMF_sf"/>
</dbReference>
<gene>
    <name evidence="3" type="ORF">K4A83_21690</name>
</gene>
<dbReference type="InterPro" id="IPR016187">
    <property type="entry name" value="CTDL_fold"/>
</dbReference>
<name>A0ABT3LBH8_9CYAN</name>
<dbReference type="PANTHER" id="PTHR23150">
    <property type="entry name" value="SULFATASE MODIFYING FACTOR 1, 2"/>
    <property type="match status" value="1"/>
</dbReference>
<dbReference type="InterPro" id="IPR051043">
    <property type="entry name" value="Sulfatase_Mod_Factor_Kinase"/>
</dbReference>
<evidence type="ECO:0000256" key="1">
    <source>
        <dbReference type="SAM" id="MobiDB-lite"/>
    </source>
</evidence>
<dbReference type="InterPro" id="IPR005532">
    <property type="entry name" value="SUMF_dom"/>
</dbReference>
<dbReference type="RefSeq" id="WP_265266789.1">
    <property type="nucleotide sequence ID" value="NZ_JAIHOM010000192.1"/>
</dbReference>
<evidence type="ECO:0000313" key="4">
    <source>
        <dbReference type="Proteomes" id="UP001526426"/>
    </source>
</evidence>
<comment type="caution">
    <text evidence="3">The sequence shown here is derived from an EMBL/GenBank/DDBJ whole genome shotgun (WGS) entry which is preliminary data.</text>
</comment>
<dbReference type="PANTHER" id="PTHR23150:SF19">
    <property type="entry name" value="FORMYLGLYCINE-GENERATING ENZYME"/>
    <property type="match status" value="1"/>
</dbReference>
<feature type="region of interest" description="Disordered" evidence="1">
    <location>
        <begin position="1"/>
        <end position="21"/>
    </location>
</feature>
<organism evidence="3 4">
    <name type="scientific">Spirulina subsalsa FACHB-351</name>
    <dbReference type="NCBI Taxonomy" id="234711"/>
    <lineage>
        <taxon>Bacteria</taxon>
        <taxon>Bacillati</taxon>
        <taxon>Cyanobacteriota</taxon>
        <taxon>Cyanophyceae</taxon>
        <taxon>Spirulinales</taxon>
        <taxon>Spirulinaceae</taxon>
        <taxon>Spirulina</taxon>
    </lineage>
</organism>
<feature type="compositionally biased region" description="Polar residues" evidence="1">
    <location>
        <begin position="7"/>
        <end position="19"/>
    </location>
</feature>